<evidence type="ECO:0000313" key="3">
    <source>
        <dbReference type="EMBL" id="KAH7123077.1"/>
    </source>
</evidence>
<name>A0A9P9IK10_9HYPO</name>
<dbReference type="PANTHER" id="PTHR10039">
    <property type="entry name" value="AMELOGENIN"/>
    <property type="match status" value="1"/>
</dbReference>
<evidence type="ECO:0000256" key="1">
    <source>
        <dbReference type="ARBA" id="ARBA00022737"/>
    </source>
</evidence>
<dbReference type="InterPro" id="IPR056884">
    <property type="entry name" value="NPHP3-like_N"/>
</dbReference>
<organism evidence="3 4">
    <name type="scientific">Dactylonectria macrodidyma</name>
    <dbReference type="NCBI Taxonomy" id="307937"/>
    <lineage>
        <taxon>Eukaryota</taxon>
        <taxon>Fungi</taxon>
        <taxon>Dikarya</taxon>
        <taxon>Ascomycota</taxon>
        <taxon>Pezizomycotina</taxon>
        <taxon>Sordariomycetes</taxon>
        <taxon>Hypocreomycetidae</taxon>
        <taxon>Hypocreales</taxon>
        <taxon>Nectriaceae</taxon>
        <taxon>Dactylonectria</taxon>
    </lineage>
</organism>
<comment type="caution">
    <text evidence="3">The sequence shown here is derived from an EMBL/GenBank/DDBJ whole genome shotgun (WGS) entry which is preliminary data.</text>
</comment>
<sequence>MCTENLVEKCSSYLCRSWKAVENHGFLWIRGKLGAGKSTIMSFAYKEATKHNQSIVISFFFNARGGSLERSTTGMYRSLLF</sequence>
<dbReference type="Pfam" id="PF24883">
    <property type="entry name" value="NPHP3_N"/>
    <property type="match status" value="1"/>
</dbReference>
<dbReference type="Proteomes" id="UP000738349">
    <property type="component" value="Unassembled WGS sequence"/>
</dbReference>
<feature type="domain" description="Nephrocystin 3-like N-terminal" evidence="2">
    <location>
        <begin position="16"/>
        <end position="81"/>
    </location>
</feature>
<keyword evidence="4" id="KW-1185">Reference proteome</keyword>
<evidence type="ECO:0000313" key="4">
    <source>
        <dbReference type="Proteomes" id="UP000738349"/>
    </source>
</evidence>
<dbReference type="PANTHER" id="PTHR10039:SF5">
    <property type="entry name" value="NACHT DOMAIN-CONTAINING PROTEIN"/>
    <property type="match status" value="1"/>
</dbReference>
<keyword evidence="1" id="KW-0677">Repeat</keyword>
<gene>
    <name evidence="3" type="ORF">EDB81DRAFT_731796</name>
</gene>
<protein>
    <recommendedName>
        <fullName evidence="2">Nephrocystin 3-like N-terminal domain-containing protein</fullName>
    </recommendedName>
</protein>
<reference evidence="3" key="1">
    <citation type="journal article" date="2021" name="Nat. Commun.">
        <title>Genetic determinants of endophytism in the Arabidopsis root mycobiome.</title>
        <authorList>
            <person name="Mesny F."/>
            <person name="Miyauchi S."/>
            <person name="Thiergart T."/>
            <person name="Pickel B."/>
            <person name="Atanasova L."/>
            <person name="Karlsson M."/>
            <person name="Huettel B."/>
            <person name="Barry K.W."/>
            <person name="Haridas S."/>
            <person name="Chen C."/>
            <person name="Bauer D."/>
            <person name="Andreopoulos W."/>
            <person name="Pangilinan J."/>
            <person name="LaButti K."/>
            <person name="Riley R."/>
            <person name="Lipzen A."/>
            <person name="Clum A."/>
            <person name="Drula E."/>
            <person name="Henrissat B."/>
            <person name="Kohler A."/>
            <person name="Grigoriev I.V."/>
            <person name="Martin F.M."/>
            <person name="Hacquard S."/>
        </authorList>
    </citation>
    <scope>NUCLEOTIDE SEQUENCE</scope>
    <source>
        <strain evidence="3">MPI-CAGE-AT-0147</strain>
    </source>
</reference>
<dbReference type="OrthoDB" id="443402at2759"/>
<accession>A0A9P9IK10</accession>
<dbReference type="EMBL" id="JAGMUV010000023">
    <property type="protein sequence ID" value="KAH7123077.1"/>
    <property type="molecule type" value="Genomic_DNA"/>
</dbReference>
<proteinExistence type="predicted"/>
<evidence type="ECO:0000259" key="2">
    <source>
        <dbReference type="Pfam" id="PF24883"/>
    </source>
</evidence>
<dbReference type="AlphaFoldDB" id="A0A9P9IK10"/>